<name>A0A023AZL8_GRENI</name>
<evidence type="ECO:0000313" key="2">
    <source>
        <dbReference type="Proteomes" id="UP000019763"/>
    </source>
</evidence>
<dbReference type="Gene3D" id="3.90.640.10">
    <property type="entry name" value="Actin, Chain A, domain 4"/>
    <property type="match status" value="1"/>
</dbReference>
<dbReference type="AlphaFoldDB" id="A0A023AZL8"/>
<dbReference type="SUPFAM" id="SSF53067">
    <property type="entry name" value="Actin-like ATPase domain"/>
    <property type="match status" value="1"/>
</dbReference>
<dbReference type="GeneID" id="22915255"/>
<comment type="caution">
    <text evidence="1">The sequence shown here is derived from an EMBL/GenBank/DDBJ whole genome shotgun (WGS) entry which is preliminary data.</text>
</comment>
<sequence>MRRYGFVCYGDLYKNLEVLNGATNVQCVNTKVTLPDGNQIMIDRERYVPYEMLFTNERSIPVMLAETLSILDTWGRADMKDQIIISGGLKDTPGISHRIEETQINKLISK</sequence>
<dbReference type="EMBL" id="AFNH02001122">
    <property type="protein sequence ID" value="EZG44194.1"/>
    <property type="molecule type" value="Genomic_DNA"/>
</dbReference>
<proteinExistence type="predicted"/>
<dbReference type="Gene3D" id="3.30.420.40">
    <property type="match status" value="1"/>
</dbReference>
<dbReference type="RefSeq" id="XP_011132762.1">
    <property type="nucleotide sequence ID" value="XM_011134460.1"/>
</dbReference>
<dbReference type="Proteomes" id="UP000019763">
    <property type="component" value="Unassembled WGS sequence"/>
</dbReference>
<dbReference type="InterPro" id="IPR043129">
    <property type="entry name" value="ATPase_NBD"/>
</dbReference>
<dbReference type="VEuPathDB" id="CryptoDB:GNI_150720"/>
<accession>A0A023AZL8</accession>
<gene>
    <name evidence="1" type="ORF">GNI_150720</name>
</gene>
<keyword evidence="2" id="KW-1185">Reference proteome</keyword>
<evidence type="ECO:0000313" key="1">
    <source>
        <dbReference type="EMBL" id="EZG44194.1"/>
    </source>
</evidence>
<protein>
    <submittedName>
        <fullName evidence="1">Actin</fullName>
    </submittedName>
</protein>
<reference evidence="1" key="1">
    <citation type="submission" date="2013-12" db="EMBL/GenBank/DDBJ databases">
        <authorList>
            <person name="Omoto C.K."/>
            <person name="Sibley D."/>
            <person name="Venepally P."/>
            <person name="Hadjithomas M."/>
            <person name="Karamycheva S."/>
            <person name="Brunk B."/>
            <person name="Roos D."/>
            <person name="Caler E."/>
            <person name="Lorenzi H."/>
        </authorList>
    </citation>
    <scope>NUCLEOTIDE SEQUENCE</scope>
</reference>
<organism evidence="1 2">
    <name type="scientific">Gregarina niphandrodes</name>
    <name type="common">Septate eugregarine</name>
    <dbReference type="NCBI Taxonomy" id="110365"/>
    <lineage>
        <taxon>Eukaryota</taxon>
        <taxon>Sar</taxon>
        <taxon>Alveolata</taxon>
        <taxon>Apicomplexa</taxon>
        <taxon>Conoidasida</taxon>
        <taxon>Gregarinasina</taxon>
        <taxon>Eugregarinorida</taxon>
        <taxon>Gregarinidae</taxon>
        <taxon>Gregarina</taxon>
    </lineage>
</organism>